<dbReference type="InterPro" id="IPR043504">
    <property type="entry name" value="Peptidase_S1_PA_chymotrypsin"/>
</dbReference>
<name>A0A8J3CCK5_9PSEU</name>
<dbReference type="RefSeq" id="WP_189055943.1">
    <property type="nucleotide sequence ID" value="NZ_BMMK01000006.1"/>
</dbReference>
<dbReference type="Proteomes" id="UP000637578">
    <property type="component" value="Unassembled WGS sequence"/>
</dbReference>
<evidence type="ECO:0000256" key="1">
    <source>
        <dbReference type="SAM" id="SignalP"/>
    </source>
</evidence>
<dbReference type="AlphaFoldDB" id="A0A8J3CCK5"/>
<reference evidence="2" key="2">
    <citation type="submission" date="2020-09" db="EMBL/GenBank/DDBJ databases">
        <authorList>
            <person name="Sun Q."/>
            <person name="Zhou Y."/>
        </authorList>
    </citation>
    <scope>NUCLEOTIDE SEQUENCE</scope>
    <source>
        <strain evidence="2">CGMCC 4.5737</strain>
    </source>
</reference>
<evidence type="ECO:0000313" key="3">
    <source>
        <dbReference type="Proteomes" id="UP000637578"/>
    </source>
</evidence>
<evidence type="ECO:0000313" key="2">
    <source>
        <dbReference type="EMBL" id="GGM47749.1"/>
    </source>
</evidence>
<organism evidence="2 3">
    <name type="scientific">Longimycelium tulufanense</name>
    <dbReference type="NCBI Taxonomy" id="907463"/>
    <lineage>
        <taxon>Bacteria</taxon>
        <taxon>Bacillati</taxon>
        <taxon>Actinomycetota</taxon>
        <taxon>Actinomycetes</taxon>
        <taxon>Pseudonocardiales</taxon>
        <taxon>Pseudonocardiaceae</taxon>
        <taxon>Longimycelium</taxon>
    </lineage>
</organism>
<dbReference type="EMBL" id="BMMK01000006">
    <property type="protein sequence ID" value="GGM47749.1"/>
    <property type="molecule type" value="Genomic_DNA"/>
</dbReference>
<keyword evidence="1" id="KW-0732">Signal</keyword>
<feature type="signal peptide" evidence="1">
    <location>
        <begin position="1"/>
        <end position="34"/>
    </location>
</feature>
<protein>
    <submittedName>
        <fullName evidence="2">Trypsin</fullName>
    </submittedName>
</protein>
<dbReference type="Pfam" id="PF13365">
    <property type="entry name" value="Trypsin_2"/>
    <property type="match status" value="1"/>
</dbReference>
<accession>A0A8J3CCK5</accession>
<dbReference type="Gene3D" id="2.40.10.10">
    <property type="entry name" value="Trypsin-like serine proteases"/>
    <property type="match status" value="1"/>
</dbReference>
<sequence length="511" mass="55695">MSHTQRAHRARSSALVAATALVGGLLGLATPAHAEQGEHAPLLYSTDPVAARFHATGRLVNPNGVHCTATVVAGEGKVRADAKALIVTNGHCVSDSMGTNEVRVDSSAEEGRANWRFTPAYFIDTKDEHRTFGVKQVRYATMKSVDVAVIELDTTYGELAKIDVEPMRLDAETPKSGSPVELVHAPLNGTPPGETYLRYSKCQVGAPTNVAEGQWLWHDSLPNNCKGIKGGSSGSPMVRADKDRIVALVNTTVERGYLGECMLGRPCEAKPDGVVAKEGMSYAIRVAPFAGCFVGGSFDLRAPRCQLDPGQRITTTDYTLATKSKVPQQDGGLAPARWKTELDGKGFTHAQAKVIPFGAGSCADPKGYGKVFSLQDRPVFDDPVPQRENFYVLCVVAGPSPKYGEGWQPHRFASMDGLRVDDTPPTVETKLDVWEMDEGWRVDPIFRPWEITGYEIKYGPRDKTDCADPEGYRPYFRIPTYLKKSEAPWRYCAVGLDHADNKTKPKVLDLG</sequence>
<dbReference type="SUPFAM" id="SSF50494">
    <property type="entry name" value="Trypsin-like serine proteases"/>
    <property type="match status" value="1"/>
</dbReference>
<comment type="caution">
    <text evidence="2">The sequence shown here is derived from an EMBL/GenBank/DDBJ whole genome shotgun (WGS) entry which is preliminary data.</text>
</comment>
<feature type="chain" id="PRO_5035301477" evidence="1">
    <location>
        <begin position="35"/>
        <end position="511"/>
    </location>
</feature>
<keyword evidence="3" id="KW-1185">Reference proteome</keyword>
<gene>
    <name evidence="2" type="ORF">GCM10012275_18510</name>
</gene>
<dbReference type="InterPro" id="IPR009003">
    <property type="entry name" value="Peptidase_S1_PA"/>
</dbReference>
<proteinExistence type="predicted"/>
<reference evidence="2" key="1">
    <citation type="journal article" date="2014" name="Int. J. Syst. Evol. Microbiol.">
        <title>Complete genome sequence of Corynebacterium casei LMG S-19264T (=DSM 44701T), isolated from a smear-ripened cheese.</title>
        <authorList>
            <consortium name="US DOE Joint Genome Institute (JGI-PGF)"/>
            <person name="Walter F."/>
            <person name="Albersmeier A."/>
            <person name="Kalinowski J."/>
            <person name="Ruckert C."/>
        </authorList>
    </citation>
    <scope>NUCLEOTIDE SEQUENCE</scope>
    <source>
        <strain evidence="2">CGMCC 4.5737</strain>
    </source>
</reference>